<dbReference type="eggNOG" id="COG1070">
    <property type="taxonomic scope" value="Bacteria"/>
</dbReference>
<feature type="domain" description="Carbohydrate kinase FGGY N-terminal" evidence="5">
    <location>
        <begin position="28"/>
        <end position="274"/>
    </location>
</feature>
<organism evidence="7 8">
    <name type="scientific">Chondromyces apiculatus DSM 436</name>
    <dbReference type="NCBI Taxonomy" id="1192034"/>
    <lineage>
        <taxon>Bacteria</taxon>
        <taxon>Pseudomonadati</taxon>
        <taxon>Myxococcota</taxon>
        <taxon>Polyangia</taxon>
        <taxon>Polyangiales</taxon>
        <taxon>Polyangiaceae</taxon>
        <taxon>Chondromyces</taxon>
    </lineage>
</organism>
<dbReference type="InterPro" id="IPR018485">
    <property type="entry name" value="FGGY_C"/>
</dbReference>
<evidence type="ECO:0000256" key="3">
    <source>
        <dbReference type="ARBA" id="ARBA00022777"/>
    </source>
</evidence>
<feature type="region of interest" description="Disordered" evidence="4">
    <location>
        <begin position="1"/>
        <end position="20"/>
    </location>
</feature>
<dbReference type="GO" id="GO:0016301">
    <property type="term" value="F:kinase activity"/>
    <property type="evidence" value="ECO:0007669"/>
    <property type="project" value="UniProtKB-KW"/>
</dbReference>
<sequence length="552" mass="56738">MVDRGMGGSALDSAPGSSLSSAQRDDAVVLGIDCSTTACKVIAWDAAGRAVSTGRAPIALMNPGPDAWEQDAEAWWEATTAATREAVAGLGADGSLRVRALGITHQRETFVVTDEHGVPLHAALVWMDARCRPEVAEAVRVLGEARLHAVSGKPPCTTPSLYKLLFLLGRGAPSLRARSPRVLDVHALLSWRLTGRVATSRASADPLGLMDMEAGAFSPELLALAGLVRDQLPALCAPGDVIAGLSADAAARLGLPEGVPVVAGAGDGQAAALGAGLRGPGAAYLNLGTAIVSGVVSPAYRIDRAFRTMYAATPGAYLLETDLKGGTFTLSWLVERLLGRAAGDAEAVLGGLEREARGLPPGADGLLLVPYWNGVMNPYWDDGATGITLGWHGGHAPAHLYRAILEGIALEQRLHTEAVEAASGAIDELLVMGGGSRSDLWCQILADVTGKPVVRAGASEASALGAGILAAWAAGLFPDLGAAVDAMTSRGATFTPGPQQAIYDRLYREVFAGVYPALAGALGRLAALRVEARATRMAADPAASAASPRTPS</sequence>
<dbReference type="InterPro" id="IPR000577">
    <property type="entry name" value="Carb_kinase_FGGY"/>
</dbReference>
<dbReference type="InterPro" id="IPR050406">
    <property type="entry name" value="FGGY_Carb_Kinase"/>
</dbReference>
<protein>
    <submittedName>
        <fullName evidence="7">Carbohydrate kinase, FGGY</fullName>
    </submittedName>
</protein>
<proteinExistence type="inferred from homology"/>
<comment type="similarity">
    <text evidence="1">Belongs to the FGGY kinase family.</text>
</comment>
<dbReference type="STRING" id="1192034.CAP_7114"/>
<evidence type="ECO:0000256" key="1">
    <source>
        <dbReference type="ARBA" id="ARBA00009156"/>
    </source>
</evidence>
<keyword evidence="8" id="KW-1185">Reference proteome</keyword>
<dbReference type="RefSeq" id="WP_063748782.1">
    <property type="nucleotide sequence ID" value="NZ_ASRX01000060.1"/>
</dbReference>
<evidence type="ECO:0000313" key="8">
    <source>
        <dbReference type="Proteomes" id="UP000019678"/>
    </source>
</evidence>
<dbReference type="Gene3D" id="3.30.420.40">
    <property type="match status" value="2"/>
</dbReference>
<dbReference type="InterPro" id="IPR018484">
    <property type="entry name" value="FGGY_N"/>
</dbReference>
<keyword evidence="2" id="KW-0808">Transferase</keyword>
<evidence type="ECO:0000256" key="4">
    <source>
        <dbReference type="SAM" id="MobiDB-lite"/>
    </source>
</evidence>
<dbReference type="PANTHER" id="PTHR43095">
    <property type="entry name" value="SUGAR KINASE"/>
    <property type="match status" value="1"/>
</dbReference>
<gene>
    <name evidence="7" type="ORF">CAP_7114</name>
</gene>
<evidence type="ECO:0000259" key="5">
    <source>
        <dbReference type="Pfam" id="PF00370"/>
    </source>
</evidence>
<keyword evidence="3 7" id="KW-0418">Kinase</keyword>
<evidence type="ECO:0000256" key="2">
    <source>
        <dbReference type="ARBA" id="ARBA00022679"/>
    </source>
</evidence>
<dbReference type="Pfam" id="PF02782">
    <property type="entry name" value="FGGY_C"/>
    <property type="match status" value="1"/>
</dbReference>
<dbReference type="PIRSF" id="PIRSF000538">
    <property type="entry name" value="GlpK"/>
    <property type="match status" value="1"/>
</dbReference>
<dbReference type="SUPFAM" id="SSF53067">
    <property type="entry name" value="Actin-like ATPase domain"/>
    <property type="match status" value="2"/>
</dbReference>
<accession>A0A017T0H3</accession>
<dbReference type="PANTHER" id="PTHR43095:SF5">
    <property type="entry name" value="XYLULOSE KINASE"/>
    <property type="match status" value="1"/>
</dbReference>
<dbReference type="Pfam" id="PF00370">
    <property type="entry name" value="FGGY_N"/>
    <property type="match status" value="1"/>
</dbReference>
<name>A0A017T0H3_9BACT</name>
<dbReference type="EMBL" id="ASRX01000060">
    <property type="protein sequence ID" value="EYF02492.1"/>
    <property type="molecule type" value="Genomic_DNA"/>
</dbReference>
<dbReference type="CDD" id="cd07779">
    <property type="entry name" value="ASKHA_NBD_FGGY_YgcE-like"/>
    <property type="match status" value="1"/>
</dbReference>
<feature type="domain" description="Carbohydrate kinase FGGY C-terminal" evidence="6">
    <location>
        <begin position="283"/>
        <end position="474"/>
    </location>
</feature>
<comment type="caution">
    <text evidence="7">The sequence shown here is derived from an EMBL/GenBank/DDBJ whole genome shotgun (WGS) entry which is preliminary data.</text>
</comment>
<dbReference type="AlphaFoldDB" id="A0A017T0H3"/>
<reference evidence="7 8" key="1">
    <citation type="submission" date="2013-05" db="EMBL/GenBank/DDBJ databases">
        <title>Genome assembly of Chondromyces apiculatus DSM 436.</title>
        <authorList>
            <person name="Sharma G."/>
            <person name="Khatri I."/>
            <person name="Kaur C."/>
            <person name="Mayilraj S."/>
            <person name="Subramanian S."/>
        </authorList>
    </citation>
    <scope>NUCLEOTIDE SEQUENCE [LARGE SCALE GENOMIC DNA]</scope>
    <source>
        <strain evidence="7 8">DSM 436</strain>
    </source>
</reference>
<dbReference type="Proteomes" id="UP000019678">
    <property type="component" value="Unassembled WGS sequence"/>
</dbReference>
<evidence type="ECO:0000259" key="6">
    <source>
        <dbReference type="Pfam" id="PF02782"/>
    </source>
</evidence>
<dbReference type="GO" id="GO:0005975">
    <property type="term" value="P:carbohydrate metabolic process"/>
    <property type="evidence" value="ECO:0007669"/>
    <property type="project" value="InterPro"/>
</dbReference>
<dbReference type="InterPro" id="IPR043129">
    <property type="entry name" value="ATPase_NBD"/>
</dbReference>
<evidence type="ECO:0000313" key="7">
    <source>
        <dbReference type="EMBL" id="EYF02492.1"/>
    </source>
</evidence>